<dbReference type="Pfam" id="PF12611">
    <property type="entry name" value="Flagellar_put"/>
    <property type="match status" value="1"/>
</dbReference>
<dbReference type="EMBL" id="CP137640">
    <property type="protein sequence ID" value="WVX84364.1"/>
    <property type="molecule type" value="Genomic_DNA"/>
</dbReference>
<keyword evidence="1" id="KW-0282">Flagellum</keyword>
<organism evidence="1 2">
    <name type="scientific">Niallia oryzisoli</name>
    <dbReference type="NCBI Taxonomy" id="1737571"/>
    <lineage>
        <taxon>Bacteria</taxon>
        <taxon>Bacillati</taxon>
        <taxon>Bacillota</taxon>
        <taxon>Bacilli</taxon>
        <taxon>Bacillales</taxon>
        <taxon>Bacillaceae</taxon>
        <taxon>Niallia</taxon>
    </lineage>
</organism>
<evidence type="ECO:0000313" key="1">
    <source>
        <dbReference type="EMBL" id="WVX84364.1"/>
    </source>
</evidence>
<evidence type="ECO:0000313" key="2">
    <source>
        <dbReference type="Proteomes" id="UP001357223"/>
    </source>
</evidence>
<name>A0ABZ2CTD6_9BACI</name>
<reference evidence="1 2" key="1">
    <citation type="submission" date="2023-10" db="EMBL/GenBank/DDBJ databases">
        <title>Niallia locisalis sp.nov. isolated from a salt pond sample.</title>
        <authorList>
            <person name="Li X.-J."/>
            <person name="Dong L."/>
        </authorList>
    </citation>
    <scope>NUCLEOTIDE SEQUENCE [LARGE SCALE GENOMIC DNA]</scope>
    <source>
        <strain evidence="1 2">DSM 29761</strain>
    </source>
</reference>
<gene>
    <name evidence="1" type="ORF">R4Z09_09355</name>
</gene>
<protein>
    <submittedName>
        <fullName evidence="1">TIGR02530 family flagellar biosynthesis protein</fullName>
    </submittedName>
</protein>
<accession>A0ABZ2CTD6</accession>
<dbReference type="Proteomes" id="UP001357223">
    <property type="component" value="Chromosome"/>
</dbReference>
<dbReference type="NCBIfam" id="TIGR02530">
    <property type="entry name" value="flg_new"/>
    <property type="match status" value="1"/>
</dbReference>
<keyword evidence="2" id="KW-1185">Reference proteome</keyword>
<keyword evidence="1" id="KW-0969">Cilium</keyword>
<proteinExistence type="predicted"/>
<dbReference type="InterPro" id="IPR013367">
    <property type="entry name" value="Flagellar_put"/>
</dbReference>
<keyword evidence="1" id="KW-0966">Cell projection</keyword>
<sequence length="112" mass="12539">MKKTQNTGQKQGTSFSAEFQSALKNDKDTLTISKHAQERLEQRGITINAERWEQIDEKVKQAKTMGVKELLVLLEDAALIVSAKNNTVITAMNREEASTQIFTNINGTILMD</sequence>